<evidence type="ECO:0000259" key="12">
    <source>
        <dbReference type="Pfam" id="PF01514"/>
    </source>
</evidence>
<organism evidence="14 15">
    <name type="scientific">Paenibacillus enshidis</name>
    <dbReference type="NCBI Taxonomy" id="1458439"/>
    <lineage>
        <taxon>Bacteria</taxon>
        <taxon>Bacillati</taxon>
        <taxon>Bacillota</taxon>
        <taxon>Bacilli</taxon>
        <taxon>Bacillales</taxon>
        <taxon>Paenibacillaceae</taxon>
        <taxon>Paenibacillus</taxon>
    </lineage>
</organism>
<dbReference type="Pfam" id="PF08345">
    <property type="entry name" value="YscJ_FliF_C"/>
    <property type="match status" value="1"/>
</dbReference>
<dbReference type="InterPro" id="IPR006182">
    <property type="entry name" value="FliF_N_dom"/>
</dbReference>
<reference evidence="14 15" key="1">
    <citation type="submission" date="2024-09" db="EMBL/GenBank/DDBJ databases">
        <title>Paenibacillus zeirhizospherea sp. nov., isolated from surface of the maize (Zea mays) roots in a horticulture field, Hungary.</title>
        <authorList>
            <person name="Marton D."/>
            <person name="Farkas M."/>
            <person name="Bedics A."/>
            <person name="Toth E."/>
            <person name="Tancsics A."/>
            <person name="Boka K."/>
            <person name="Maroti G."/>
            <person name="Kriszt B."/>
            <person name="Cserhati M."/>
        </authorList>
    </citation>
    <scope>NUCLEOTIDE SEQUENCE [LARGE SCALE GENOMIC DNA]</scope>
    <source>
        <strain evidence="14 15">KCTC 33519</strain>
    </source>
</reference>
<evidence type="ECO:0000256" key="5">
    <source>
        <dbReference type="ARBA" id="ARBA00022692"/>
    </source>
</evidence>
<evidence type="ECO:0000256" key="6">
    <source>
        <dbReference type="ARBA" id="ARBA00022989"/>
    </source>
</evidence>
<dbReference type="Gene3D" id="3.30.300.30">
    <property type="match status" value="1"/>
</dbReference>
<dbReference type="InterPro" id="IPR045851">
    <property type="entry name" value="AMP-bd_C_sf"/>
</dbReference>
<evidence type="ECO:0000256" key="7">
    <source>
        <dbReference type="ARBA" id="ARBA00023136"/>
    </source>
</evidence>
<sequence>MNERIARYRDSLIGYWTNFSKKQKILLISTFAFIVLAAAVLTMQFTKTEYEVAFRNLNANDAAAVIEYLNSENIPYKLSASGTDIAIPSASAAEAKVAIGSKGLIQNGSIGLGAFDETSNAIGMTENEFNVKYNNALNGEVEQLLGQMEGVKSAKAIINLPKENIFAGLEEEDKASASIVMQFEPGFRPSQGAIDGYFNLVKTAVPKLPVENITITNNEYELIPTVKGGQGGLSNGVQENMALQKKFESDVRAKVEQFLSQYAGADRIHVLVASQLNFDKVTSKEQLVTPVDQERGKGIEISTQETSESSSGSSGQTGGVAGTGEQDVPGYPGGASSGTSESEKTSSTINYEVNRIARDIISSPYTVKDLTINVAVETGAGQTPLSQTQIADMETVLTNIVGASLANSGTQFTQQQLAAKVKVISQAAAPEQQQAKWLSASNPWAWGIGAAVLALVATAIILIVRNRRKQAAEEYEDDLILSPPTEFPSISLESVTSEDQVRKQLESLAKKKPDEFVNLLRTWLADE</sequence>
<keyword evidence="8 9" id="KW-0975">Bacterial flagellum</keyword>
<feature type="transmembrane region" description="Helical" evidence="11">
    <location>
        <begin position="444"/>
        <end position="464"/>
    </location>
</feature>
<comment type="similarity">
    <text evidence="3 9">Belongs to the FliF family.</text>
</comment>
<evidence type="ECO:0000256" key="10">
    <source>
        <dbReference type="SAM" id="MobiDB-lite"/>
    </source>
</evidence>
<gene>
    <name evidence="14" type="primary">fliF</name>
    <name evidence="14" type="ORF">ACE41H_07180</name>
</gene>
<evidence type="ECO:0000256" key="8">
    <source>
        <dbReference type="ARBA" id="ARBA00023143"/>
    </source>
</evidence>
<dbReference type="InterPro" id="IPR000067">
    <property type="entry name" value="FlgMring_FliF"/>
</dbReference>
<evidence type="ECO:0000313" key="14">
    <source>
        <dbReference type="EMBL" id="MFB5266566.1"/>
    </source>
</evidence>
<evidence type="ECO:0000256" key="4">
    <source>
        <dbReference type="ARBA" id="ARBA00022475"/>
    </source>
</evidence>
<evidence type="ECO:0000259" key="13">
    <source>
        <dbReference type="Pfam" id="PF08345"/>
    </source>
</evidence>
<dbReference type="Pfam" id="PF01514">
    <property type="entry name" value="YscJ_FliF"/>
    <property type="match status" value="1"/>
</dbReference>
<feature type="compositionally biased region" description="Low complexity" evidence="10">
    <location>
        <begin position="299"/>
        <end position="314"/>
    </location>
</feature>
<comment type="caution">
    <text evidence="14">The sequence shown here is derived from an EMBL/GenBank/DDBJ whole genome shotgun (WGS) entry which is preliminary data.</text>
</comment>
<keyword evidence="14" id="KW-0969">Cilium</keyword>
<protein>
    <recommendedName>
        <fullName evidence="9">Flagellar M-ring protein</fullName>
    </recommendedName>
</protein>
<name>A0ABV5AQU1_9BACL</name>
<proteinExistence type="inferred from homology"/>
<dbReference type="PIRSF" id="PIRSF004862">
    <property type="entry name" value="FliF"/>
    <property type="match status" value="1"/>
</dbReference>
<evidence type="ECO:0000313" key="15">
    <source>
        <dbReference type="Proteomes" id="UP001580346"/>
    </source>
</evidence>
<dbReference type="InterPro" id="IPR013556">
    <property type="entry name" value="Flag_M-ring_C"/>
</dbReference>
<keyword evidence="14" id="KW-0282">Flagellum</keyword>
<keyword evidence="5 11" id="KW-0812">Transmembrane</keyword>
<feature type="domain" description="Flagellar M-ring N-terminal" evidence="12">
    <location>
        <begin position="46"/>
        <end position="223"/>
    </location>
</feature>
<feature type="domain" description="Flagellar M-ring C-terminal" evidence="13">
    <location>
        <begin position="259"/>
        <end position="404"/>
    </location>
</feature>
<evidence type="ECO:0000256" key="2">
    <source>
        <dbReference type="ARBA" id="ARBA00004651"/>
    </source>
</evidence>
<dbReference type="PANTHER" id="PTHR30046">
    <property type="entry name" value="FLAGELLAR M-RING PROTEIN"/>
    <property type="match status" value="1"/>
</dbReference>
<dbReference type="InterPro" id="IPR043427">
    <property type="entry name" value="YscJ/FliF"/>
</dbReference>
<keyword evidence="7 11" id="KW-0472">Membrane</keyword>
<keyword evidence="14" id="KW-0966">Cell projection</keyword>
<feature type="compositionally biased region" description="Low complexity" evidence="10">
    <location>
        <begin position="337"/>
        <end position="347"/>
    </location>
</feature>
<evidence type="ECO:0000256" key="1">
    <source>
        <dbReference type="ARBA" id="ARBA00004117"/>
    </source>
</evidence>
<accession>A0ABV5AQU1</accession>
<feature type="transmembrane region" description="Helical" evidence="11">
    <location>
        <begin position="25"/>
        <end position="45"/>
    </location>
</feature>
<dbReference type="PRINTS" id="PR01009">
    <property type="entry name" value="FLGMRINGFLIF"/>
</dbReference>
<comment type="function">
    <text evidence="9">The M ring may be actively involved in energy transduction.</text>
</comment>
<evidence type="ECO:0000256" key="11">
    <source>
        <dbReference type="SAM" id="Phobius"/>
    </source>
</evidence>
<dbReference type="EMBL" id="JBHHMI010000004">
    <property type="protein sequence ID" value="MFB5266566.1"/>
    <property type="molecule type" value="Genomic_DNA"/>
</dbReference>
<evidence type="ECO:0000256" key="3">
    <source>
        <dbReference type="ARBA" id="ARBA00007971"/>
    </source>
</evidence>
<feature type="region of interest" description="Disordered" evidence="10">
    <location>
        <begin position="289"/>
        <end position="347"/>
    </location>
</feature>
<keyword evidence="6 11" id="KW-1133">Transmembrane helix</keyword>
<keyword evidence="15" id="KW-1185">Reference proteome</keyword>
<keyword evidence="4" id="KW-1003">Cell membrane</keyword>
<dbReference type="RefSeq" id="WP_375354347.1">
    <property type="nucleotide sequence ID" value="NZ_JBHHMI010000004.1"/>
</dbReference>
<dbReference type="PANTHER" id="PTHR30046:SF0">
    <property type="entry name" value="FLAGELLAR M-RING PROTEIN"/>
    <property type="match status" value="1"/>
</dbReference>
<dbReference type="NCBIfam" id="TIGR00206">
    <property type="entry name" value="fliF"/>
    <property type="match status" value="1"/>
</dbReference>
<comment type="subcellular location">
    <subcellularLocation>
        <location evidence="1 9">Bacterial flagellum basal body</location>
    </subcellularLocation>
    <subcellularLocation>
        <location evidence="2">Cell membrane</location>
        <topology evidence="2">Multi-pass membrane protein</topology>
    </subcellularLocation>
</comment>
<dbReference type="Proteomes" id="UP001580346">
    <property type="component" value="Unassembled WGS sequence"/>
</dbReference>
<evidence type="ECO:0000256" key="9">
    <source>
        <dbReference type="PIRNR" id="PIRNR004862"/>
    </source>
</evidence>